<dbReference type="InterPro" id="IPR022385">
    <property type="entry name" value="Rhs_assc_core"/>
</dbReference>
<evidence type="ECO:0000313" key="3">
    <source>
        <dbReference type="EMBL" id="MEB3041965.1"/>
    </source>
</evidence>
<name>A0ABU5YE20_9FLAO</name>
<gene>
    <name evidence="3" type="ORF">VJJ49_14895</name>
</gene>
<dbReference type="Pfam" id="PF25023">
    <property type="entry name" value="TEN_YD-shell"/>
    <property type="match status" value="1"/>
</dbReference>
<dbReference type="EMBL" id="JAYKBV010000046">
    <property type="protein sequence ID" value="MEB3041965.1"/>
    <property type="molecule type" value="Genomic_DNA"/>
</dbReference>
<proteinExistence type="predicted"/>
<dbReference type="PRINTS" id="PR00394">
    <property type="entry name" value="RHSPROTEIN"/>
</dbReference>
<dbReference type="Proteomes" id="UP001324270">
    <property type="component" value="Unassembled WGS sequence"/>
</dbReference>
<feature type="domain" description="Teneurin-like YD-shell" evidence="2">
    <location>
        <begin position="14"/>
        <end position="96"/>
    </location>
</feature>
<dbReference type="PANTHER" id="PTHR32305">
    <property type="match status" value="1"/>
</dbReference>
<dbReference type="PANTHER" id="PTHR32305:SF15">
    <property type="entry name" value="PROTEIN RHSA-RELATED"/>
    <property type="match status" value="1"/>
</dbReference>
<dbReference type="RefSeq" id="WP_323980415.1">
    <property type="nucleotide sequence ID" value="NZ_JAYKBV010000046.1"/>
</dbReference>
<evidence type="ECO:0000256" key="1">
    <source>
        <dbReference type="ARBA" id="ARBA00022737"/>
    </source>
</evidence>
<dbReference type="NCBIfam" id="TIGR03696">
    <property type="entry name" value="Rhs_assc_core"/>
    <property type="match status" value="1"/>
</dbReference>
<organism evidence="3 4">
    <name type="scientific">Capnocytophaga gingivalis</name>
    <dbReference type="NCBI Taxonomy" id="1017"/>
    <lineage>
        <taxon>Bacteria</taxon>
        <taxon>Pseudomonadati</taxon>
        <taxon>Bacteroidota</taxon>
        <taxon>Flavobacteriia</taxon>
        <taxon>Flavobacteriales</taxon>
        <taxon>Flavobacteriaceae</taxon>
        <taxon>Capnocytophaga</taxon>
    </lineage>
</organism>
<protein>
    <submittedName>
        <fullName evidence="3">RHS repeat-associated core domain-containing protein</fullName>
    </submittedName>
</protein>
<dbReference type="InterPro" id="IPR056823">
    <property type="entry name" value="TEN-like_YD-shell"/>
</dbReference>
<sequence length="269" mass="31380">MNSLLYFFLKRANANGKHYSIITDHLGTPIEAYNQEGALIWEREQDLYGNSRQGFAKENFRCPFKYQGQYYDPEIELCYNRFRYYHPETGRYISQDPIGFLSGEPNFFAYVGDTNVLTDVFGLSKNSYNRKKEVDRSSYERREQNKGDVTFRTKRAARRETMRRKNIPISLMSSTSLSKDASDTRKLPKDKENERFLKETLYDTNGKVLGELSLHQDGHIFEDQKKYEESHYHDEAGSHISFENGSIRSTNPISTVPLKYVSSSFKSLK</sequence>
<accession>A0ABU5YE20</accession>
<keyword evidence="4" id="KW-1185">Reference proteome</keyword>
<evidence type="ECO:0000313" key="4">
    <source>
        <dbReference type="Proteomes" id="UP001324270"/>
    </source>
</evidence>
<dbReference type="Gene3D" id="2.180.10.10">
    <property type="entry name" value="RHS repeat-associated core"/>
    <property type="match status" value="1"/>
</dbReference>
<evidence type="ECO:0000259" key="2">
    <source>
        <dbReference type="Pfam" id="PF25023"/>
    </source>
</evidence>
<keyword evidence="1" id="KW-0677">Repeat</keyword>
<dbReference type="InterPro" id="IPR050708">
    <property type="entry name" value="T6SS_VgrG/RHS"/>
</dbReference>
<reference evidence="3 4" key="1">
    <citation type="submission" date="2023-12" db="EMBL/GenBank/DDBJ databases">
        <title>Genomic sequences of Capnocytophaga and Parvimonas strains.</title>
        <authorList>
            <person name="Watt R.M."/>
            <person name="Wang M."/>
            <person name="Yang T."/>
            <person name="Tong W.M."/>
        </authorList>
    </citation>
    <scope>NUCLEOTIDE SEQUENCE [LARGE SCALE GENOMIC DNA]</scope>
    <source>
        <strain evidence="3 4">CCUG 13156</strain>
    </source>
</reference>
<comment type="caution">
    <text evidence="3">The sequence shown here is derived from an EMBL/GenBank/DDBJ whole genome shotgun (WGS) entry which is preliminary data.</text>
</comment>